<dbReference type="InterPro" id="IPR002314">
    <property type="entry name" value="aa-tRNA-synt_IIb"/>
</dbReference>
<reference evidence="2 3" key="1">
    <citation type="submission" date="2021-03" db="EMBL/GenBank/DDBJ databases">
        <title>Antimicrobial resistance genes in bacteria isolated from Japanese honey, and their potential for conferring macrolide and lincosamide resistance in the American foulbrood pathogen Paenibacillus larvae.</title>
        <authorList>
            <person name="Okamoto M."/>
            <person name="Kumagai M."/>
            <person name="Kanamori H."/>
            <person name="Takamatsu D."/>
        </authorList>
    </citation>
    <scope>NUCLEOTIDE SEQUENCE [LARGE SCALE GENOMIC DNA]</scope>
    <source>
        <strain evidence="2 3">J15TS10</strain>
    </source>
</reference>
<evidence type="ECO:0000259" key="1">
    <source>
        <dbReference type="Pfam" id="PF00587"/>
    </source>
</evidence>
<dbReference type="Proteomes" id="UP000681290">
    <property type="component" value="Unassembled WGS sequence"/>
</dbReference>
<name>A0ABQ4MLA3_9BACL</name>
<dbReference type="Pfam" id="PF00587">
    <property type="entry name" value="tRNA-synt_2b"/>
    <property type="match status" value="1"/>
</dbReference>
<dbReference type="InterPro" id="IPR045864">
    <property type="entry name" value="aa-tRNA-synth_II/BPL/LPL"/>
</dbReference>
<dbReference type="RefSeq" id="WP_213588799.1">
    <property type="nucleotide sequence ID" value="NZ_BOSM01000001.1"/>
</dbReference>
<feature type="domain" description="Aminoacyl-tRNA synthetase class II (G/ P/ S/T)" evidence="1">
    <location>
        <begin position="102"/>
        <end position="265"/>
    </location>
</feature>
<organism evidence="2 3">
    <name type="scientific">Paenibacillus woosongensis</name>
    <dbReference type="NCBI Taxonomy" id="307580"/>
    <lineage>
        <taxon>Bacteria</taxon>
        <taxon>Bacillati</taxon>
        <taxon>Bacillota</taxon>
        <taxon>Bacilli</taxon>
        <taxon>Bacillales</taxon>
        <taxon>Paenibacillaceae</taxon>
        <taxon>Paenibacillus</taxon>
    </lineage>
</organism>
<accession>A0ABQ4MLA3</accession>
<sequence>MNKPHLYSISNGLATFGSDAIQLMSKLDGLFLKLADDVNADYAVFPPLMKVNDLNNLDYFVNFPHLGLSVSSLTDEACNCMTSHHEQVEKISNQDIKESGYMLPSAACYNVYLSLRDQAFDHVKYYTTIARCFRNESEYNDLRRLWSFQMREIICIGQMEEVQDFLSIYKKKILTFAEHLGIEFEVEVATDPFYDKQGTKALIQKLQPVKEELVFNRTTSIASINFHRNFFGDRCNITNSKGEVLFSGCVAFGIERWLHALLETHNQDVEMIMRKLDNV</sequence>
<evidence type="ECO:0000313" key="3">
    <source>
        <dbReference type="Proteomes" id="UP000681290"/>
    </source>
</evidence>
<dbReference type="EMBL" id="BOSM01000001">
    <property type="protein sequence ID" value="GIP56764.1"/>
    <property type="molecule type" value="Genomic_DNA"/>
</dbReference>
<comment type="caution">
    <text evidence="2">The sequence shown here is derived from an EMBL/GenBank/DDBJ whole genome shotgun (WGS) entry which is preliminary data.</text>
</comment>
<dbReference type="Gene3D" id="3.30.930.10">
    <property type="entry name" value="Bira Bifunctional Protein, Domain 2"/>
    <property type="match status" value="1"/>
</dbReference>
<dbReference type="SUPFAM" id="SSF55681">
    <property type="entry name" value="Class II aaRS and biotin synthetases"/>
    <property type="match status" value="1"/>
</dbReference>
<protein>
    <recommendedName>
        <fullName evidence="1">Aminoacyl-tRNA synthetase class II (G/ P/ S/T) domain-containing protein</fullName>
    </recommendedName>
</protein>
<keyword evidence="3" id="KW-1185">Reference proteome</keyword>
<evidence type="ECO:0000313" key="2">
    <source>
        <dbReference type="EMBL" id="GIP56764.1"/>
    </source>
</evidence>
<gene>
    <name evidence="2" type="ORF">J15TS10_05780</name>
</gene>
<proteinExistence type="predicted"/>